<dbReference type="EMBL" id="ADAS02000803">
    <property type="protein sequence ID" value="OAV86797.1"/>
    <property type="molecule type" value="Genomic_DNA"/>
</dbReference>
<feature type="region of interest" description="Disordered" evidence="1">
    <location>
        <begin position="100"/>
        <end position="196"/>
    </location>
</feature>
<accession>A0A0C4F7D2</accession>
<proteinExistence type="predicted"/>
<organism evidence="2">
    <name type="scientific">Puccinia triticina (isolate 1-1 / race 1 (BBBD))</name>
    <name type="common">Brown leaf rust fungus</name>
    <dbReference type="NCBI Taxonomy" id="630390"/>
    <lineage>
        <taxon>Eukaryota</taxon>
        <taxon>Fungi</taxon>
        <taxon>Dikarya</taxon>
        <taxon>Basidiomycota</taxon>
        <taxon>Pucciniomycotina</taxon>
        <taxon>Pucciniomycetes</taxon>
        <taxon>Pucciniales</taxon>
        <taxon>Pucciniaceae</taxon>
        <taxon>Puccinia</taxon>
    </lineage>
</organism>
<protein>
    <submittedName>
        <fullName evidence="2 3">Uncharacterized protein</fullName>
    </submittedName>
</protein>
<feature type="region of interest" description="Disordered" evidence="1">
    <location>
        <begin position="46"/>
        <end position="84"/>
    </location>
</feature>
<reference evidence="3 4" key="3">
    <citation type="journal article" date="2017" name="G3 (Bethesda)">
        <title>Comparative analysis highlights variable genome content of wheat rusts and divergence of the mating loci.</title>
        <authorList>
            <person name="Cuomo C.A."/>
            <person name="Bakkeren G."/>
            <person name="Khalil H.B."/>
            <person name="Panwar V."/>
            <person name="Joly D."/>
            <person name="Linning R."/>
            <person name="Sakthikumar S."/>
            <person name="Song X."/>
            <person name="Adiconis X."/>
            <person name="Fan L."/>
            <person name="Goldberg J.M."/>
            <person name="Levin J.Z."/>
            <person name="Young S."/>
            <person name="Zeng Q."/>
            <person name="Anikster Y."/>
            <person name="Bruce M."/>
            <person name="Wang M."/>
            <person name="Yin C."/>
            <person name="McCallum B."/>
            <person name="Szabo L.J."/>
            <person name="Hulbert S."/>
            <person name="Chen X."/>
            <person name="Fellers J.P."/>
        </authorList>
    </citation>
    <scope>NUCLEOTIDE SEQUENCE</scope>
    <source>
        <strain evidence="3">isolate 1-1 / race 1 (BBBD)</strain>
        <strain evidence="4">Isolate 1-1 / race 1 (BBBD)</strain>
    </source>
</reference>
<feature type="compositionally biased region" description="Low complexity" evidence="1">
    <location>
        <begin position="72"/>
        <end position="84"/>
    </location>
</feature>
<dbReference type="EnsemblFungi" id="PTTG_09061-t43_1">
    <property type="protein sequence ID" value="PTTG_09061-t43_1-p1"/>
    <property type="gene ID" value="PTTG_09061"/>
</dbReference>
<keyword evidence="4" id="KW-1185">Reference proteome</keyword>
<evidence type="ECO:0000256" key="1">
    <source>
        <dbReference type="SAM" id="MobiDB-lite"/>
    </source>
</evidence>
<evidence type="ECO:0000313" key="2">
    <source>
        <dbReference type="EMBL" id="OAV86797.1"/>
    </source>
</evidence>
<name>A0A0C4F7D2_PUCT1</name>
<dbReference type="Proteomes" id="UP000005240">
    <property type="component" value="Unassembled WGS sequence"/>
</dbReference>
<dbReference type="VEuPathDB" id="FungiDB:PTTG_09061"/>
<reference evidence="2" key="1">
    <citation type="submission" date="2009-11" db="EMBL/GenBank/DDBJ databases">
        <authorList>
            <consortium name="The Broad Institute Genome Sequencing Platform"/>
            <person name="Ward D."/>
            <person name="Feldgarden M."/>
            <person name="Earl A."/>
            <person name="Young S.K."/>
            <person name="Zeng Q."/>
            <person name="Koehrsen M."/>
            <person name="Alvarado L."/>
            <person name="Berlin A."/>
            <person name="Bochicchio J."/>
            <person name="Borenstein D."/>
            <person name="Chapman S.B."/>
            <person name="Chen Z."/>
            <person name="Engels R."/>
            <person name="Freedman E."/>
            <person name="Gellesch M."/>
            <person name="Goldberg J."/>
            <person name="Griggs A."/>
            <person name="Gujja S."/>
            <person name="Heilman E."/>
            <person name="Heiman D."/>
            <person name="Hepburn T."/>
            <person name="Howarth C."/>
            <person name="Jen D."/>
            <person name="Larson L."/>
            <person name="Lewis B."/>
            <person name="Mehta T."/>
            <person name="Park D."/>
            <person name="Pearson M."/>
            <person name="Roberts A."/>
            <person name="Saif S."/>
            <person name="Shea T."/>
            <person name="Shenoy N."/>
            <person name="Sisk P."/>
            <person name="Stolte C."/>
            <person name="Sykes S."/>
            <person name="Thomson T."/>
            <person name="Walk T."/>
            <person name="White J."/>
            <person name="Yandava C."/>
            <person name="Izard J."/>
            <person name="Baranova O.V."/>
            <person name="Blanton J.M."/>
            <person name="Tanner A.C."/>
            <person name="Dewhirst F.E."/>
            <person name="Haas B."/>
            <person name="Nusbaum C."/>
            <person name="Birren B."/>
        </authorList>
    </citation>
    <scope>NUCLEOTIDE SEQUENCE [LARGE SCALE GENOMIC DNA]</scope>
    <source>
        <strain evidence="2">1-1 BBBD Race 1</strain>
    </source>
</reference>
<feature type="compositionally biased region" description="Pro residues" evidence="1">
    <location>
        <begin position="118"/>
        <end position="133"/>
    </location>
</feature>
<evidence type="ECO:0000313" key="3">
    <source>
        <dbReference type="EnsemblFungi" id="PTTG_09061-t43_1-p1"/>
    </source>
</evidence>
<sequence>MSTRRTVSSDQLLPPIDTEAEIRAANKAKRIAKQSARDQALAAAALAGPLVPRSSNKEPPVPSTSSGIKIEPPTASSCPASLSSSLTLPTAVGFKTDTASSLFSSNAPDPRSVRAWPIIPPTSIRPPPPPLGPLNPTVLAPPALPPTDKLSATKPTMDTQPPPNSGNPDGPSTTHSATVPATEPPKPTQTLDGPGMIAEMHRMSLQIQQANLDAQRAADARAQAIQRAADERALANAERFA</sequence>
<gene>
    <name evidence="2" type="ORF">PTTG_09061</name>
</gene>
<reference evidence="3" key="4">
    <citation type="submission" date="2025-05" db="UniProtKB">
        <authorList>
            <consortium name="EnsemblFungi"/>
        </authorList>
    </citation>
    <scope>IDENTIFICATION</scope>
    <source>
        <strain evidence="3">isolate 1-1 / race 1 (BBBD)</strain>
    </source>
</reference>
<evidence type="ECO:0000313" key="4">
    <source>
        <dbReference type="Proteomes" id="UP000005240"/>
    </source>
</evidence>
<dbReference type="AlphaFoldDB" id="A0A0C4F7D2"/>
<reference evidence="2" key="2">
    <citation type="submission" date="2016-05" db="EMBL/GenBank/DDBJ databases">
        <title>Comparative analysis highlights variable genome content of wheat rusts and divergence of the mating loci.</title>
        <authorList>
            <person name="Cuomo C.A."/>
            <person name="Bakkeren G."/>
            <person name="Szabo L."/>
            <person name="Khalil H."/>
            <person name="Joly D."/>
            <person name="Goldberg J."/>
            <person name="Young S."/>
            <person name="Zeng Q."/>
            <person name="Fellers J."/>
        </authorList>
    </citation>
    <scope>NUCLEOTIDE SEQUENCE [LARGE SCALE GENOMIC DNA]</scope>
    <source>
        <strain evidence="2">1-1 BBBD Race 1</strain>
    </source>
</reference>